<evidence type="ECO:0000313" key="3">
    <source>
        <dbReference type="Proteomes" id="UP000817854"/>
    </source>
</evidence>
<reference evidence="2 3" key="2">
    <citation type="submission" date="2019-05" db="EMBL/GenBank/DDBJ databases">
        <authorList>
            <person name="Lianzixin W."/>
        </authorList>
    </citation>
    <scope>NUCLEOTIDE SEQUENCE [LARGE SCALE GENOMIC DNA]</scope>
    <source>
        <strain evidence="2 3">EC11</strain>
    </source>
</reference>
<reference evidence="2 3" key="3">
    <citation type="submission" date="2020-02" db="EMBL/GenBank/DDBJ databases">
        <title>Flavobacterium profundi sp. nov., isolated from a deep-sea seamount.</title>
        <authorList>
            <person name="Zhang D.-C."/>
        </authorList>
    </citation>
    <scope>NUCLEOTIDE SEQUENCE [LARGE SCALE GENOMIC DNA]</scope>
    <source>
        <strain evidence="2 3">EC11</strain>
    </source>
</reference>
<organism evidence="2 3">
    <name type="scientific">Flavobacterium jejuense</name>
    <dbReference type="NCBI Taxonomy" id="1544455"/>
    <lineage>
        <taxon>Bacteria</taxon>
        <taxon>Pseudomonadati</taxon>
        <taxon>Bacteroidota</taxon>
        <taxon>Flavobacteriia</taxon>
        <taxon>Flavobacteriales</taxon>
        <taxon>Flavobacteriaceae</taxon>
        <taxon>Flavobacterium</taxon>
    </lineage>
</organism>
<dbReference type="EMBL" id="VEVQ02000001">
    <property type="protein sequence ID" value="NHN24462.1"/>
    <property type="molecule type" value="Genomic_DNA"/>
</dbReference>
<dbReference type="RefSeq" id="WP_140959550.1">
    <property type="nucleotide sequence ID" value="NZ_VEVQ02000001.1"/>
</dbReference>
<reference evidence="3" key="1">
    <citation type="submission" date="2019-05" db="EMBL/GenBank/DDBJ databases">
        <title>Flavobacterium profundi sp. nov., isolated from a deep-sea seamount.</title>
        <authorList>
            <person name="Zhang D.-C."/>
        </authorList>
    </citation>
    <scope>NUCLEOTIDE SEQUENCE [LARGE SCALE GENOMIC DNA]</scope>
    <source>
        <strain evidence="3">EC11</strain>
    </source>
</reference>
<dbReference type="Proteomes" id="UP000817854">
    <property type="component" value="Unassembled WGS sequence"/>
</dbReference>
<keyword evidence="3" id="KW-1185">Reference proteome</keyword>
<dbReference type="Gene3D" id="2.60.40.3080">
    <property type="match status" value="1"/>
</dbReference>
<feature type="signal peptide" evidence="1">
    <location>
        <begin position="1"/>
        <end position="23"/>
    </location>
</feature>
<protein>
    <submittedName>
        <fullName evidence="2">Secretion protein</fullName>
    </submittedName>
</protein>
<proteinExistence type="predicted"/>
<evidence type="ECO:0000256" key="1">
    <source>
        <dbReference type="SAM" id="SignalP"/>
    </source>
</evidence>
<comment type="caution">
    <text evidence="2">The sequence shown here is derived from an EMBL/GenBank/DDBJ whole genome shotgun (WGS) entry which is preliminary data.</text>
</comment>
<name>A0ABX0INC3_9FLAO</name>
<accession>A0ABX0INC3</accession>
<sequence>MKKIFKVSLVLAVVLSTMTSVYANDHDFLLYVKNKNGKQITFSINGIQEASITILDSYGERIYVEKAIGQKGIKKVYNLEQFPSGKYILKVENDLKKVSYEITVTDEDATLSSRGISQVYKSILNTEKLASN</sequence>
<gene>
    <name evidence="2" type="ORF">FIA58_002135</name>
</gene>
<feature type="chain" id="PRO_5045735382" evidence="1">
    <location>
        <begin position="24"/>
        <end position="132"/>
    </location>
</feature>
<evidence type="ECO:0000313" key="2">
    <source>
        <dbReference type="EMBL" id="NHN24462.1"/>
    </source>
</evidence>
<keyword evidence="1" id="KW-0732">Signal</keyword>